<dbReference type="GO" id="GO:0036430">
    <property type="term" value="F:CMP kinase activity"/>
    <property type="evidence" value="ECO:0007669"/>
    <property type="project" value="RHEA"/>
</dbReference>
<evidence type="ECO:0000259" key="9">
    <source>
        <dbReference type="Pfam" id="PF02224"/>
    </source>
</evidence>
<comment type="similarity">
    <text evidence="1 8">Belongs to the cytidylate kinase family. Type 1 subfamily.</text>
</comment>
<keyword evidence="4 8" id="KW-0418">Kinase</keyword>
<dbReference type="InterPro" id="IPR003136">
    <property type="entry name" value="Cytidylate_kin"/>
</dbReference>
<evidence type="ECO:0000256" key="5">
    <source>
        <dbReference type="ARBA" id="ARBA00022840"/>
    </source>
</evidence>
<evidence type="ECO:0000313" key="11">
    <source>
        <dbReference type="Proteomes" id="UP000057213"/>
    </source>
</evidence>
<dbReference type="Proteomes" id="UP000057213">
    <property type="component" value="Chromosome"/>
</dbReference>
<feature type="domain" description="Cytidylate kinase" evidence="9">
    <location>
        <begin position="31"/>
        <end position="227"/>
    </location>
</feature>
<dbReference type="GO" id="GO:0036431">
    <property type="term" value="F:dCMP kinase activity"/>
    <property type="evidence" value="ECO:0007669"/>
    <property type="project" value="InterPro"/>
</dbReference>
<dbReference type="GO" id="GO:0005524">
    <property type="term" value="F:ATP binding"/>
    <property type="evidence" value="ECO:0007669"/>
    <property type="project" value="UniProtKB-UniRule"/>
</dbReference>
<comment type="catalytic activity">
    <reaction evidence="7 8">
        <text>CMP + ATP = CDP + ADP</text>
        <dbReference type="Rhea" id="RHEA:11600"/>
        <dbReference type="ChEBI" id="CHEBI:30616"/>
        <dbReference type="ChEBI" id="CHEBI:58069"/>
        <dbReference type="ChEBI" id="CHEBI:60377"/>
        <dbReference type="ChEBI" id="CHEBI:456216"/>
        <dbReference type="EC" id="2.7.4.25"/>
    </reaction>
</comment>
<dbReference type="InterPro" id="IPR027417">
    <property type="entry name" value="P-loop_NTPase"/>
</dbReference>
<keyword evidence="5 8" id="KW-0067">ATP-binding</keyword>
<dbReference type="Pfam" id="PF02224">
    <property type="entry name" value="Cytidylate_kin"/>
    <property type="match status" value="1"/>
</dbReference>
<evidence type="ECO:0000256" key="1">
    <source>
        <dbReference type="ARBA" id="ARBA00009427"/>
    </source>
</evidence>
<dbReference type="InterPro" id="IPR011994">
    <property type="entry name" value="Cytidylate_kinase_dom"/>
</dbReference>
<comment type="catalytic activity">
    <reaction evidence="6 8">
        <text>dCMP + ATP = dCDP + ADP</text>
        <dbReference type="Rhea" id="RHEA:25094"/>
        <dbReference type="ChEBI" id="CHEBI:30616"/>
        <dbReference type="ChEBI" id="CHEBI:57566"/>
        <dbReference type="ChEBI" id="CHEBI:58593"/>
        <dbReference type="ChEBI" id="CHEBI:456216"/>
        <dbReference type="EC" id="2.7.4.25"/>
    </reaction>
</comment>
<dbReference type="SUPFAM" id="SSF52540">
    <property type="entry name" value="P-loop containing nucleoside triphosphate hydrolases"/>
    <property type="match status" value="1"/>
</dbReference>
<dbReference type="EMBL" id="CP010401">
    <property type="protein sequence ID" value="ALE03349.1"/>
    <property type="molecule type" value="Genomic_DNA"/>
</dbReference>
<evidence type="ECO:0000256" key="4">
    <source>
        <dbReference type="ARBA" id="ARBA00022777"/>
    </source>
</evidence>
<accession>A0A0M4M319</accession>
<dbReference type="STRING" id="1318743.PU02_0535"/>
<dbReference type="NCBIfam" id="TIGR00017">
    <property type="entry name" value="cmk"/>
    <property type="match status" value="1"/>
</dbReference>
<keyword evidence="3 8" id="KW-0547">Nucleotide-binding</keyword>
<evidence type="ECO:0000256" key="7">
    <source>
        <dbReference type="ARBA" id="ARBA00048478"/>
    </source>
</evidence>
<dbReference type="CDD" id="cd02020">
    <property type="entry name" value="CMPK"/>
    <property type="match status" value="1"/>
</dbReference>
<organism evidence="10 11">
    <name type="scientific">Bartonella ancashensis</name>
    <dbReference type="NCBI Taxonomy" id="1318743"/>
    <lineage>
        <taxon>Bacteria</taxon>
        <taxon>Pseudomonadati</taxon>
        <taxon>Pseudomonadota</taxon>
        <taxon>Alphaproteobacteria</taxon>
        <taxon>Hyphomicrobiales</taxon>
        <taxon>Bartonellaceae</taxon>
        <taxon>Bartonella</taxon>
    </lineage>
</organism>
<dbReference type="PATRIC" id="fig|1318743.3.peg.549"/>
<keyword evidence="8" id="KW-0963">Cytoplasm</keyword>
<feature type="binding site" evidence="8">
    <location>
        <begin position="35"/>
        <end position="43"/>
    </location>
    <ligand>
        <name>ATP</name>
        <dbReference type="ChEBI" id="CHEBI:30616"/>
    </ligand>
</feature>
<dbReference type="GO" id="GO:0006220">
    <property type="term" value="P:pyrimidine nucleotide metabolic process"/>
    <property type="evidence" value="ECO:0007669"/>
    <property type="project" value="UniProtKB-UniRule"/>
</dbReference>
<dbReference type="HAMAP" id="MF_00238">
    <property type="entry name" value="Cytidyl_kinase_type1"/>
    <property type="match status" value="1"/>
</dbReference>
<dbReference type="Gene3D" id="3.40.50.300">
    <property type="entry name" value="P-loop containing nucleotide triphosphate hydrolases"/>
    <property type="match status" value="1"/>
</dbReference>
<gene>
    <name evidence="8" type="primary">cmk</name>
    <name evidence="10" type="ORF">PU02_0535</name>
</gene>
<evidence type="ECO:0000256" key="6">
    <source>
        <dbReference type="ARBA" id="ARBA00047615"/>
    </source>
</evidence>
<keyword evidence="11" id="KW-1185">Reference proteome</keyword>
<evidence type="ECO:0000313" key="10">
    <source>
        <dbReference type="EMBL" id="ALE03349.1"/>
    </source>
</evidence>
<evidence type="ECO:0000256" key="8">
    <source>
        <dbReference type="HAMAP-Rule" id="MF_00238"/>
    </source>
</evidence>
<evidence type="ECO:0000256" key="3">
    <source>
        <dbReference type="ARBA" id="ARBA00022741"/>
    </source>
</evidence>
<dbReference type="EC" id="2.7.4.25" evidence="8"/>
<protein>
    <recommendedName>
        <fullName evidence="8">Cytidylate kinase</fullName>
        <shortName evidence="8">CK</shortName>
        <ecNumber evidence="8">2.7.4.25</ecNumber>
    </recommendedName>
    <alternativeName>
        <fullName evidence="8">Cytidine monophosphate kinase</fullName>
        <shortName evidence="8">CMP kinase</shortName>
    </alternativeName>
</protein>
<name>A0A0M4M319_9HYPH</name>
<dbReference type="KEGG" id="banc:PU02_0535"/>
<dbReference type="AlphaFoldDB" id="A0A0M4M319"/>
<proteinExistence type="inferred from homology"/>
<keyword evidence="2 8" id="KW-0808">Transferase</keyword>
<evidence type="ECO:0000256" key="2">
    <source>
        <dbReference type="ARBA" id="ARBA00022679"/>
    </source>
</evidence>
<sequence>MAISERSVPISKTNPLNQQTWRPNLLKPFIVAIDGPAASGKGTLARKIAAHYHLHYLDTGLTYRSIAHALLQKGLSCDDEENAITYARDLDLNTLNPTLLSDHEIGKAASKIAVIPAVRDILTMKQRHFSQKFPRSVLDGRDTGTVVFPDADVKLYVTADIQIRAKRRYQEILKKGMQADYNKILADLKQRDERDITRKKNPLKPAQNAHLLDTSELSIEEVFAAACDFIDPFIKT</sequence>
<comment type="subcellular location">
    <subcellularLocation>
        <location evidence="8">Cytoplasm</location>
    </subcellularLocation>
</comment>
<reference evidence="10 11" key="1">
    <citation type="journal article" date="2015" name="Genome Announc.">
        <title>Complete Genome Sequence of Bartonella ancashensis Strain 20.00, Isolated from the Blood of a Patient with Verruga Peruana.</title>
        <authorList>
            <person name="Hang J."/>
            <person name="Mullins K.E."/>
            <person name="Clifford R.J."/>
            <person name="Onmus-Leone F."/>
            <person name="Yang Y."/>
            <person name="Jiang J."/>
            <person name="Leguia M."/>
            <person name="Kasper M.R."/>
            <person name="Maguina C."/>
            <person name="Lesho E.P."/>
            <person name="Jarman R.G."/>
            <person name="Richards A.L."/>
            <person name="Blazes D."/>
        </authorList>
    </citation>
    <scope>NUCLEOTIDE SEQUENCE [LARGE SCALE GENOMIC DNA]</scope>
    <source>
        <strain evidence="10 11">20.00</strain>
    </source>
</reference>
<dbReference type="GO" id="GO:0005737">
    <property type="term" value="C:cytoplasm"/>
    <property type="evidence" value="ECO:0007669"/>
    <property type="project" value="UniProtKB-SubCell"/>
</dbReference>